<keyword evidence="1" id="KW-0539">Nucleus</keyword>
<evidence type="ECO:0000313" key="4">
    <source>
        <dbReference type="EMBL" id="KAK9415378.1"/>
    </source>
</evidence>
<feature type="compositionally biased region" description="Basic and acidic residues" evidence="2">
    <location>
        <begin position="606"/>
        <end position="628"/>
    </location>
</feature>
<feature type="compositionally biased region" description="Low complexity" evidence="2">
    <location>
        <begin position="1667"/>
        <end position="1679"/>
    </location>
</feature>
<feature type="compositionally biased region" description="Polar residues" evidence="2">
    <location>
        <begin position="1251"/>
        <end position="1262"/>
    </location>
</feature>
<dbReference type="PANTHER" id="PTHR47785:SF4">
    <property type="entry name" value="ZN(II)2CYS6 TRANSCRIPTION FACTOR (EUROFUNG)"/>
    <property type="match status" value="1"/>
</dbReference>
<dbReference type="InterPro" id="IPR036864">
    <property type="entry name" value="Zn2-C6_fun-type_DNA-bd_sf"/>
</dbReference>
<accession>A0ABR2ULL2</accession>
<feature type="compositionally biased region" description="Pro residues" evidence="2">
    <location>
        <begin position="1692"/>
        <end position="1701"/>
    </location>
</feature>
<feature type="region of interest" description="Disordered" evidence="2">
    <location>
        <begin position="1013"/>
        <end position="1043"/>
    </location>
</feature>
<dbReference type="Gene3D" id="4.10.240.10">
    <property type="entry name" value="Zn(2)-C6 fungal-type DNA-binding domain"/>
    <property type="match status" value="1"/>
</dbReference>
<feature type="region of interest" description="Disordered" evidence="2">
    <location>
        <begin position="1211"/>
        <end position="1262"/>
    </location>
</feature>
<feature type="compositionally biased region" description="Basic and acidic residues" evidence="2">
    <location>
        <begin position="658"/>
        <end position="669"/>
    </location>
</feature>
<feature type="compositionally biased region" description="Pro residues" evidence="2">
    <location>
        <begin position="629"/>
        <end position="654"/>
    </location>
</feature>
<proteinExistence type="predicted"/>
<protein>
    <recommendedName>
        <fullName evidence="3">Zn(2)-C6 fungal-type domain-containing protein</fullName>
    </recommendedName>
</protein>
<dbReference type="PROSITE" id="PS00463">
    <property type="entry name" value="ZN2_CY6_FUNGAL_1"/>
    <property type="match status" value="1"/>
</dbReference>
<feature type="compositionally biased region" description="Pro residues" evidence="2">
    <location>
        <begin position="730"/>
        <end position="740"/>
    </location>
</feature>
<evidence type="ECO:0000256" key="1">
    <source>
        <dbReference type="ARBA" id="ARBA00023242"/>
    </source>
</evidence>
<feature type="compositionally biased region" description="Pro residues" evidence="2">
    <location>
        <begin position="689"/>
        <end position="701"/>
    </location>
</feature>
<evidence type="ECO:0000259" key="3">
    <source>
        <dbReference type="PROSITE" id="PS50048"/>
    </source>
</evidence>
<feature type="compositionally biased region" description="Basic residues" evidence="2">
    <location>
        <begin position="444"/>
        <end position="458"/>
    </location>
</feature>
<reference evidence="4 5" key="1">
    <citation type="journal article" date="2024" name="J. Plant Pathol.">
        <title>Sequence and assembly of the genome of Seiridium unicorne, isolate CBS 538.82, causal agent of cypress canker disease.</title>
        <authorList>
            <person name="Scali E."/>
            <person name="Rocca G.D."/>
            <person name="Danti R."/>
            <person name="Garbelotto M."/>
            <person name="Barberini S."/>
            <person name="Baroncelli R."/>
            <person name="Emiliani G."/>
        </authorList>
    </citation>
    <scope>NUCLEOTIDE SEQUENCE [LARGE SCALE GENOMIC DNA]</scope>
    <source>
        <strain evidence="4 5">BM-138-508</strain>
    </source>
</reference>
<keyword evidence="5" id="KW-1185">Reference proteome</keyword>
<feature type="domain" description="Zn(2)-C6 fungal-type" evidence="3">
    <location>
        <begin position="801"/>
        <end position="830"/>
    </location>
</feature>
<feature type="compositionally biased region" description="Polar residues" evidence="2">
    <location>
        <begin position="1211"/>
        <end position="1240"/>
    </location>
</feature>
<dbReference type="PROSITE" id="PS50048">
    <property type="entry name" value="ZN2_CY6_FUNGAL_2"/>
    <property type="match status" value="1"/>
</dbReference>
<feature type="region of interest" description="Disordered" evidence="2">
    <location>
        <begin position="444"/>
        <end position="464"/>
    </location>
</feature>
<feature type="region of interest" description="Disordered" evidence="2">
    <location>
        <begin position="1667"/>
        <end position="1701"/>
    </location>
</feature>
<sequence length="1701" mass="187321">MPMFSTASINVRTPAVQEEPTCRTTICSTQQTHTTAVLGGIELQGPGSTDRNFAELNGVIACLPVYLAGNARTRPVSRHWLLPKISDVIPAAPIRTGLARAAERHKKPNAQENSTPSFRETLKFVLDADLAASASSSGPRDLESLWALARGVSRAHTPILPFSSRLARVAFVGPVPSLVTPLQQAIQCTPAAVRATGTPLLNPWTRQTRKKERTRKRKRALDPGLCDCSLTPTVLGSPKRRTTQVRYLLRTATAAATATATAPATLATPATAAAAAAATCILCYLLPRTASPVARIDQVIVQSQQRAIRKNLSHQNGRVVEQDKVCRAPSCREAISGNLPGAPSCQSSADPVPRSGLRGQNAFTPNTYHTADYGRRLVIEQHAVACLELRPAPETLPPLLSSVHPRPRSCRLYVVPLSLPNCRSSCLWASHVAAALELPLHPGTRHVSSRLSPPKKKSDKPQESTALGRLLPLYRLLVFAYHQAPIRVTTAPVYTTFLHNPIYLPKVPCQSQTGSFPPGLSGVSDIFHGHPSDYRHCLTCQPMTVHIYLPTMEPGQSELKRPRLNGPTSPWTSSSHPGPVLPPPQPSQHHPPSLSPYQSHNPYARQHQEHAPHPSHHHPDERRHHEPDSYPPHPPPPMQDHRPPPSPAHPPHAPFGPYRRESIVKRESGDDTPLPHMRRPNSTGTVPESLPPPTQGPPQYPGPHMDSHRRPPSFDNGGSMPPSPQVYRQPPTPYHQPPTPIAQHNQYEPTPPGYGPPSSISDMYSNLPVASAKRKAQRASQVGIFLPFVARTTDCVFQNQACDNCRQLKAKCDEQRPCKNCKDKSLACVYRDLPTKQPDKVSADILELMSSLKDQIASQFERLDQRMSRIEHNIRPADQSSDMKLESVEGDHQDYDALPAGDHKETGNEHPSSPRDSDDPDKVKTAHEIIRQMDNDEIEIDPGPPVNPGQPSLPANHTTLAALLLKWPSIDHLVCDLLRDQGIQHISEFPVSQELQRGVLRVWGRGEGYMLGKHHETKGGPIMTDVTEDSPNEAPSPYSDREGWTDGQAWGTVGVPPTQGVDVYKGGMLLSDINMELDRPTVKQYVQSFKDNVLNMHPILIPRQLDAMVAVFLDSLPQAPSKSSNKIAAKFVQSGGSSIAPPGPETGSKRKRSPAVEEQTPTMPFQKAGIQVARSINSALVLSVLALGKICLHKGKIPELVPDHDNLQASSSPFFRNGVMSSPSQGSPPGFTPNQTSQLPSPKEIDRSLSSRRASVQGSNSTVKGQNLKRNIDVVPGLDYLGLAEDIIGGNIGGFTLKHVYVELFLGLYYGQLGRVIESWSHIQLAGRNLQVVLRPSLSRLSEMKRNNQAPQSGRDNQLAFAFWTCLQLERYVETDGPNIYAANKPSDILAELPMPHSGILTYEEAMPYPNLDTQVNGGYDEKVLISYQAQLWVRRQLNQVHNKLYGLDSSDDMTVMEKKMNELQAMLTKSIWVPRQFQFSDDEPPAPEILAARLRAKYWGSQVILYRKYIDMILHDQRLPDHAYRGPPPHRSDWEVHNIDQQYVRAPPGMDPRALNYARLGITALIESTRAFHGLDRNHRILVTNVFTTAHAQWGNLLVLSACYTHQVLRQFINGELLQELFSRTVDFFKLISHSTSPLKTDMNILSGLYQKLGLSSNNGETGVSSSFSSMASSGHVSGQTPGDKYHPGTPNMPPPAHVA</sequence>
<feature type="region of interest" description="Disordered" evidence="2">
    <location>
        <begin position="1134"/>
        <end position="1163"/>
    </location>
</feature>
<dbReference type="InterPro" id="IPR001138">
    <property type="entry name" value="Zn2Cys6_DnaBD"/>
</dbReference>
<organism evidence="4 5">
    <name type="scientific">Seiridium unicorne</name>
    <dbReference type="NCBI Taxonomy" id="138068"/>
    <lineage>
        <taxon>Eukaryota</taxon>
        <taxon>Fungi</taxon>
        <taxon>Dikarya</taxon>
        <taxon>Ascomycota</taxon>
        <taxon>Pezizomycotina</taxon>
        <taxon>Sordariomycetes</taxon>
        <taxon>Xylariomycetidae</taxon>
        <taxon>Amphisphaeriales</taxon>
        <taxon>Sporocadaceae</taxon>
        <taxon>Seiridium</taxon>
    </lineage>
</organism>
<dbReference type="SUPFAM" id="SSF57701">
    <property type="entry name" value="Zn2/Cys6 DNA-binding domain"/>
    <property type="match status" value="1"/>
</dbReference>
<dbReference type="Proteomes" id="UP001408356">
    <property type="component" value="Unassembled WGS sequence"/>
</dbReference>
<dbReference type="CDD" id="cd00067">
    <property type="entry name" value="GAL4"/>
    <property type="match status" value="1"/>
</dbReference>
<dbReference type="EMBL" id="JARVKF010000417">
    <property type="protein sequence ID" value="KAK9415378.1"/>
    <property type="molecule type" value="Genomic_DNA"/>
</dbReference>
<feature type="compositionally biased region" description="Low complexity" evidence="2">
    <location>
        <begin position="587"/>
        <end position="600"/>
    </location>
</feature>
<feature type="region of interest" description="Disordered" evidence="2">
    <location>
        <begin position="556"/>
        <end position="761"/>
    </location>
</feature>
<evidence type="ECO:0000313" key="5">
    <source>
        <dbReference type="Proteomes" id="UP001408356"/>
    </source>
</evidence>
<dbReference type="PANTHER" id="PTHR47785">
    <property type="entry name" value="ZN(II)2CYS6 TRANSCRIPTION FACTOR (EUROFUNG)-RELATED-RELATED"/>
    <property type="match status" value="1"/>
</dbReference>
<dbReference type="InterPro" id="IPR053181">
    <property type="entry name" value="EcdB-like_regulator"/>
</dbReference>
<comment type="caution">
    <text evidence="4">The sequence shown here is derived from an EMBL/GenBank/DDBJ whole genome shotgun (WGS) entry which is preliminary data.</text>
</comment>
<gene>
    <name evidence="4" type="ORF">SUNI508_10568</name>
</gene>
<dbReference type="Pfam" id="PF00172">
    <property type="entry name" value="Zn_clus"/>
    <property type="match status" value="1"/>
</dbReference>
<name>A0ABR2ULL2_9PEZI</name>
<feature type="region of interest" description="Disordered" evidence="2">
    <location>
        <begin position="893"/>
        <end position="923"/>
    </location>
</feature>
<evidence type="ECO:0000256" key="2">
    <source>
        <dbReference type="SAM" id="MobiDB-lite"/>
    </source>
</evidence>
<dbReference type="SMART" id="SM00066">
    <property type="entry name" value="GAL4"/>
    <property type="match status" value="1"/>
</dbReference>